<name>A0ABX5QC80_9MICO</name>
<evidence type="ECO:0000256" key="3">
    <source>
        <dbReference type="ARBA" id="ARBA00022553"/>
    </source>
</evidence>
<dbReference type="RefSeq" id="WP_128386035.1">
    <property type="nucleotide sequence ID" value="NZ_CP035037.1"/>
</dbReference>
<dbReference type="SUPFAM" id="SSF55874">
    <property type="entry name" value="ATPase domain of HSP90 chaperone/DNA topoisomerase II/histidine kinase"/>
    <property type="match status" value="1"/>
</dbReference>
<dbReference type="Proteomes" id="UP000285768">
    <property type="component" value="Chromosome"/>
</dbReference>
<feature type="transmembrane region" description="Helical" evidence="10">
    <location>
        <begin position="129"/>
        <end position="149"/>
    </location>
</feature>
<gene>
    <name evidence="12" type="ORF">Leucomu_00855</name>
</gene>
<dbReference type="EMBL" id="CP035037">
    <property type="protein sequence ID" value="QAB16677.1"/>
    <property type="molecule type" value="Genomic_DNA"/>
</dbReference>
<sequence length="470" mass="49167">MSTQHDEIGAMPRRRPVLLWWDLGVATTVVVLGTIGVVDVVVDDEPGTPLDVALAVGALALLVIWYLGLGRSVLRRAACDETGRRVDDVYLGVLVLLIGAATVVVPNYATLQAVAYPMIWTVVPRYRDAVVWSAALALSVGGGFLLAFGRFDLMGGLGGAAVIALLSFTFAVVMGTWITRIFQQGERYRLLAEQLRASQAEVSALSEQAGAGRERERLSRELHDTLTQTLAGLVMLSEQADRALAAGDADLARDRVARVESAAREAVAEARALVATTQPLGDGGLEAAIERVVSRLRADTGLDVSCELQSVPLDRERQVVLLRAVQEGLANARRHANASRVHVQLEPAGGGGALLRVDDDGVGPVGRRPTSEEHRHAASGLNARGADVGDLDTRDLGAGGPDGRGDQRDDSSEAGGRTGSAGEFDSSGGFGLSGLAARARVVGGAVGFGASPLGGARLEVRLEAVRGESS</sequence>
<protein>
    <recommendedName>
        <fullName evidence="2">histidine kinase</fullName>
        <ecNumber evidence="2">2.7.13.3</ecNumber>
    </recommendedName>
</protein>
<organism evidence="12 13">
    <name type="scientific">Leucobacter muris</name>
    <dbReference type="NCBI Taxonomy" id="1935379"/>
    <lineage>
        <taxon>Bacteria</taxon>
        <taxon>Bacillati</taxon>
        <taxon>Actinomycetota</taxon>
        <taxon>Actinomycetes</taxon>
        <taxon>Micrococcales</taxon>
        <taxon>Microbacteriaceae</taxon>
        <taxon>Leucobacter</taxon>
    </lineage>
</organism>
<dbReference type="PANTHER" id="PTHR24421:SF10">
    <property type="entry name" value="NITRATE_NITRITE SENSOR PROTEIN NARQ"/>
    <property type="match status" value="1"/>
</dbReference>
<dbReference type="EC" id="2.7.13.3" evidence="2"/>
<keyword evidence="10" id="KW-0472">Membrane</keyword>
<accession>A0ABX5QC80</accession>
<feature type="domain" description="Signal transduction histidine kinase subgroup 3 dimerisation and phosphoacceptor" evidence="11">
    <location>
        <begin position="214"/>
        <end position="279"/>
    </location>
</feature>
<dbReference type="Gene3D" id="1.20.5.1930">
    <property type="match status" value="1"/>
</dbReference>
<keyword evidence="4" id="KW-0808">Transferase</keyword>
<evidence type="ECO:0000256" key="2">
    <source>
        <dbReference type="ARBA" id="ARBA00012438"/>
    </source>
</evidence>
<keyword evidence="6 12" id="KW-0418">Kinase</keyword>
<dbReference type="Gene3D" id="3.30.565.10">
    <property type="entry name" value="Histidine kinase-like ATPase, C-terminal domain"/>
    <property type="match status" value="1"/>
</dbReference>
<feature type="region of interest" description="Disordered" evidence="9">
    <location>
        <begin position="349"/>
        <end position="429"/>
    </location>
</feature>
<dbReference type="InterPro" id="IPR017205">
    <property type="entry name" value="Sig_transdc_His_kinase_ChrS"/>
</dbReference>
<comment type="catalytic activity">
    <reaction evidence="1">
        <text>ATP + protein L-histidine = ADP + protein N-phospho-L-histidine.</text>
        <dbReference type="EC" id="2.7.13.3"/>
    </reaction>
</comment>
<feature type="transmembrane region" description="Helical" evidence="10">
    <location>
        <begin position="50"/>
        <end position="69"/>
    </location>
</feature>
<dbReference type="InterPro" id="IPR011712">
    <property type="entry name" value="Sig_transdc_His_kin_sub3_dim/P"/>
</dbReference>
<dbReference type="GO" id="GO:0016301">
    <property type="term" value="F:kinase activity"/>
    <property type="evidence" value="ECO:0007669"/>
    <property type="project" value="UniProtKB-KW"/>
</dbReference>
<keyword evidence="13" id="KW-1185">Reference proteome</keyword>
<evidence type="ECO:0000256" key="1">
    <source>
        <dbReference type="ARBA" id="ARBA00000085"/>
    </source>
</evidence>
<dbReference type="InterPro" id="IPR050482">
    <property type="entry name" value="Sensor_HK_TwoCompSys"/>
</dbReference>
<evidence type="ECO:0000256" key="10">
    <source>
        <dbReference type="SAM" id="Phobius"/>
    </source>
</evidence>
<evidence type="ECO:0000313" key="13">
    <source>
        <dbReference type="Proteomes" id="UP000285768"/>
    </source>
</evidence>
<keyword evidence="8" id="KW-0902">Two-component regulatory system</keyword>
<proteinExistence type="predicted"/>
<dbReference type="PANTHER" id="PTHR24421">
    <property type="entry name" value="NITRATE/NITRITE SENSOR PROTEIN NARX-RELATED"/>
    <property type="match status" value="1"/>
</dbReference>
<evidence type="ECO:0000256" key="8">
    <source>
        <dbReference type="ARBA" id="ARBA00023012"/>
    </source>
</evidence>
<evidence type="ECO:0000256" key="6">
    <source>
        <dbReference type="ARBA" id="ARBA00022777"/>
    </source>
</evidence>
<evidence type="ECO:0000256" key="5">
    <source>
        <dbReference type="ARBA" id="ARBA00022741"/>
    </source>
</evidence>
<evidence type="ECO:0000259" key="11">
    <source>
        <dbReference type="Pfam" id="PF07730"/>
    </source>
</evidence>
<keyword evidence="3" id="KW-0597">Phosphoprotein</keyword>
<dbReference type="Pfam" id="PF07730">
    <property type="entry name" value="HisKA_3"/>
    <property type="match status" value="1"/>
</dbReference>
<dbReference type="PIRSF" id="PIRSF037434">
    <property type="entry name" value="STHK_ChrS"/>
    <property type="match status" value="1"/>
</dbReference>
<feature type="transmembrane region" description="Helical" evidence="10">
    <location>
        <begin position="156"/>
        <end position="178"/>
    </location>
</feature>
<keyword evidence="10" id="KW-1133">Transmembrane helix</keyword>
<feature type="transmembrane region" description="Helical" evidence="10">
    <location>
        <begin position="18"/>
        <end position="38"/>
    </location>
</feature>
<reference evidence="12 13" key="1">
    <citation type="submission" date="2019-01" db="EMBL/GenBank/DDBJ databases">
        <title>Leucobacter muris sp. nov. isolated from the nose of a laboratory mouse.</title>
        <authorList>
            <person name="Benga L."/>
            <person name="Sproeer C."/>
            <person name="Schumann P."/>
            <person name="Verbarg S."/>
            <person name="Bunk B."/>
            <person name="Engelhardt E."/>
            <person name="Benten P.M."/>
            <person name="Sager M."/>
        </authorList>
    </citation>
    <scope>NUCLEOTIDE SEQUENCE [LARGE SCALE GENOMIC DNA]</scope>
    <source>
        <strain evidence="12 13">DSM 101948</strain>
    </source>
</reference>
<dbReference type="InterPro" id="IPR036890">
    <property type="entry name" value="HATPase_C_sf"/>
</dbReference>
<keyword evidence="10" id="KW-0812">Transmembrane</keyword>
<evidence type="ECO:0000256" key="9">
    <source>
        <dbReference type="SAM" id="MobiDB-lite"/>
    </source>
</evidence>
<evidence type="ECO:0000313" key="12">
    <source>
        <dbReference type="EMBL" id="QAB16677.1"/>
    </source>
</evidence>
<keyword evidence="5" id="KW-0547">Nucleotide-binding</keyword>
<keyword evidence="7" id="KW-0067">ATP-binding</keyword>
<evidence type="ECO:0000256" key="7">
    <source>
        <dbReference type="ARBA" id="ARBA00022840"/>
    </source>
</evidence>
<evidence type="ECO:0000256" key="4">
    <source>
        <dbReference type="ARBA" id="ARBA00022679"/>
    </source>
</evidence>
<feature type="transmembrane region" description="Helical" evidence="10">
    <location>
        <begin position="89"/>
        <end position="109"/>
    </location>
</feature>